<dbReference type="GO" id="GO:0003677">
    <property type="term" value="F:DNA binding"/>
    <property type="evidence" value="ECO:0007669"/>
    <property type="project" value="UniProtKB-KW"/>
</dbReference>
<name>A0AAD6VQ33_9AGAR</name>
<dbReference type="Proteomes" id="UP001219525">
    <property type="component" value="Unassembled WGS sequence"/>
</dbReference>
<keyword evidence="1" id="KW-0238">DNA-binding</keyword>
<proteinExistence type="predicted"/>
<evidence type="ECO:0000313" key="2">
    <source>
        <dbReference type="EMBL" id="KAJ7216471.1"/>
    </source>
</evidence>
<sequence length="201" mass="22505">LRPCCLAGEHIFKWRGVNVPPPSTIDNPIIHFLASMASCASLRDTSSYGSGLRKFHLFCDIFSIPEVARLPASFELLHSFALWAATDPVIVAPAVLEGTPFEPVSVDTVHKYLSAVRAWHIAQGWPPPLSEADLDRITWSLRRLNNIQGHARKRPVRPPITLVMMRALRLVLKLDNPFDACIWAMACCAFWGMMRFSEVSV</sequence>
<dbReference type="InterPro" id="IPR010998">
    <property type="entry name" value="Integrase_recombinase_N"/>
</dbReference>
<gene>
    <name evidence="2" type="ORF">GGX14DRAFT_297626</name>
</gene>
<feature type="non-terminal residue" evidence="2">
    <location>
        <position position="1"/>
    </location>
</feature>
<dbReference type="EMBL" id="JARJCW010000015">
    <property type="protein sequence ID" value="KAJ7216471.1"/>
    <property type="molecule type" value="Genomic_DNA"/>
</dbReference>
<protein>
    <submittedName>
        <fullName evidence="2">Uncharacterized protein</fullName>
    </submittedName>
</protein>
<evidence type="ECO:0000256" key="1">
    <source>
        <dbReference type="ARBA" id="ARBA00023125"/>
    </source>
</evidence>
<reference evidence="2" key="1">
    <citation type="submission" date="2023-03" db="EMBL/GenBank/DDBJ databases">
        <title>Massive genome expansion in bonnet fungi (Mycena s.s.) driven by repeated elements and novel gene families across ecological guilds.</title>
        <authorList>
            <consortium name="Lawrence Berkeley National Laboratory"/>
            <person name="Harder C.B."/>
            <person name="Miyauchi S."/>
            <person name="Viragh M."/>
            <person name="Kuo A."/>
            <person name="Thoen E."/>
            <person name="Andreopoulos B."/>
            <person name="Lu D."/>
            <person name="Skrede I."/>
            <person name="Drula E."/>
            <person name="Henrissat B."/>
            <person name="Morin E."/>
            <person name="Kohler A."/>
            <person name="Barry K."/>
            <person name="LaButti K."/>
            <person name="Morin E."/>
            <person name="Salamov A."/>
            <person name="Lipzen A."/>
            <person name="Mereny Z."/>
            <person name="Hegedus B."/>
            <person name="Baldrian P."/>
            <person name="Stursova M."/>
            <person name="Weitz H."/>
            <person name="Taylor A."/>
            <person name="Grigoriev I.V."/>
            <person name="Nagy L.G."/>
            <person name="Martin F."/>
            <person name="Kauserud H."/>
        </authorList>
    </citation>
    <scope>NUCLEOTIDE SEQUENCE</scope>
    <source>
        <strain evidence="2">9144</strain>
    </source>
</reference>
<keyword evidence="3" id="KW-1185">Reference proteome</keyword>
<comment type="caution">
    <text evidence="2">The sequence shown here is derived from an EMBL/GenBank/DDBJ whole genome shotgun (WGS) entry which is preliminary data.</text>
</comment>
<dbReference type="Gene3D" id="1.10.150.130">
    <property type="match status" value="1"/>
</dbReference>
<organism evidence="2 3">
    <name type="scientific">Mycena pura</name>
    <dbReference type="NCBI Taxonomy" id="153505"/>
    <lineage>
        <taxon>Eukaryota</taxon>
        <taxon>Fungi</taxon>
        <taxon>Dikarya</taxon>
        <taxon>Basidiomycota</taxon>
        <taxon>Agaricomycotina</taxon>
        <taxon>Agaricomycetes</taxon>
        <taxon>Agaricomycetidae</taxon>
        <taxon>Agaricales</taxon>
        <taxon>Marasmiineae</taxon>
        <taxon>Mycenaceae</taxon>
        <taxon>Mycena</taxon>
    </lineage>
</organism>
<dbReference type="SUPFAM" id="SSF47823">
    <property type="entry name" value="lambda integrase-like, N-terminal domain"/>
    <property type="match status" value="1"/>
</dbReference>
<accession>A0AAD6VQ33</accession>
<dbReference type="AlphaFoldDB" id="A0AAD6VQ33"/>
<evidence type="ECO:0000313" key="3">
    <source>
        <dbReference type="Proteomes" id="UP001219525"/>
    </source>
</evidence>
<feature type="non-terminal residue" evidence="2">
    <location>
        <position position="201"/>
    </location>
</feature>